<evidence type="ECO:0000313" key="2">
    <source>
        <dbReference type="EMBL" id="MCY0096177.1"/>
    </source>
</evidence>
<dbReference type="EMBL" id="JAOVZQ010000001">
    <property type="protein sequence ID" value="MCY0096177.1"/>
    <property type="molecule type" value="Genomic_DNA"/>
</dbReference>
<evidence type="ECO:0000313" key="3">
    <source>
        <dbReference type="Proteomes" id="UP001081283"/>
    </source>
</evidence>
<keyword evidence="3" id="KW-1185">Reference proteome</keyword>
<feature type="transmembrane region" description="Helical" evidence="1">
    <location>
        <begin position="6"/>
        <end position="27"/>
    </location>
</feature>
<comment type="caution">
    <text evidence="2">The sequence shown here is derived from an EMBL/GenBank/DDBJ whole genome shotgun (WGS) entry which is preliminary data.</text>
</comment>
<name>A0ABT3YK41_9HYPH</name>
<protein>
    <submittedName>
        <fullName evidence="2">Uncharacterized protein</fullName>
    </submittedName>
</protein>
<keyword evidence="1" id="KW-1133">Transmembrane helix</keyword>
<proteinExistence type="predicted"/>
<sequence>METELATWHFVVAGVIFAIFGVLAHTVRAVFNVFPDKLSDTPAVNILVSSDYSWGDYLWGTEFDDAGYYRLDSLKNLRLSVVFSVMGGLGVMVLVDGAGLGIATLIEAGISGFVDLFWQRIAEL</sequence>
<accession>A0ABT3YK41</accession>
<organism evidence="2 3">
    <name type="scientific">Hoeflea ulvae</name>
    <dbReference type="NCBI Taxonomy" id="2983764"/>
    <lineage>
        <taxon>Bacteria</taxon>
        <taxon>Pseudomonadati</taxon>
        <taxon>Pseudomonadota</taxon>
        <taxon>Alphaproteobacteria</taxon>
        <taxon>Hyphomicrobiales</taxon>
        <taxon>Rhizobiaceae</taxon>
        <taxon>Hoeflea</taxon>
    </lineage>
</organism>
<gene>
    <name evidence="2" type="ORF">OEG82_19470</name>
</gene>
<dbReference type="Proteomes" id="UP001081283">
    <property type="component" value="Unassembled WGS sequence"/>
</dbReference>
<feature type="transmembrane region" description="Helical" evidence="1">
    <location>
        <begin position="77"/>
        <end position="94"/>
    </location>
</feature>
<keyword evidence="1" id="KW-0812">Transmembrane</keyword>
<reference evidence="2" key="1">
    <citation type="submission" date="2022-10" db="EMBL/GenBank/DDBJ databases">
        <title>Hoeflea sp. J2-29, isolated from marine algae.</title>
        <authorList>
            <person name="Kristyanto S."/>
            <person name="Kim J.M."/>
            <person name="Jeon C.O."/>
        </authorList>
    </citation>
    <scope>NUCLEOTIDE SEQUENCE</scope>
    <source>
        <strain evidence="2">J2-29</strain>
    </source>
</reference>
<evidence type="ECO:0000256" key="1">
    <source>
        <dbReference type="SAM" id="Phobius"/>
    </source>
</evidence>
<dbReference type="RefSeq" id="WP_267614021.1">
    <property type="nucleotide sequence ID" value="NZ_JAOVZQ010000001.1"/>
</dbReference>
<keyword evidence="1" id="KW-0472">Membrane</keyword>